<reference evidence="1" key="2">
    <citation type="journal article" date="2021" name="Sci. Rep.">
        <title>The distribution of antibiotic resistance genes in chicken gut microbiota commensals.</title>
        <authorList>
            <person name="Juricova H."/>
            <person name="Matiasovicova J."/>
            <person name="Kubasova T."/>
            <person name="Cejkova D."/>
            <person name="Rychlik I."/>
        </authorList>
    </citation>
    <scope>NUCLEOTIDE SEQUENCE</scope>
    <source>
        <strain evidence="1">An420c</strain>
    </source>
</reference>
<dbReference type="NCBIfam" id="TIGR04086">
    <property type="entry name" value="TIGR04086_membr"/>
    <property type="match status" value="1"/>
</dbReference>
<name>A0A939BH42_9CLOT</name>
<dbReference type="Proteomes" id="UP000713880">
    <property type="component" value="Unassembled WGS sequence"/>
</dbReference>
<proteinExistence type="predicted"/>
<dbReference type="EMBL" id="JACJLV010000001">
    <property type="protein sequence ID" value="MBM6825525.1"/>
    <property type="molecule type" value="Genomic_DNA"/>
</dbReference>
<organism evidence="1 2">
    <name type="scientific">Mordavella massiliensis</name>
    <dbReference type="NCBI Taxonomy" id="1871024"/>
    <lineage>
        <taxon>Bacteria</taxon>
        <taxon>Bacillati</taxon>
        <taxon>Bacillota</taxon>
        <taxon>Clostridia</taxon>
        <taxon>Eubacteriales</taxon>
        <taxon>Clostridiaceae</taxon>
        <taxon>Mordavella</taxon>
    </lineage>
</organism>
<evidence type="ECO:0000313" key="1">
    <source>
        <dbReference type="EMBL" id="MBM6825525.1"/>
    </source>
</evidence>
<reference evidence="1" key="1">
    <citation type="submission" date="2020-08" db="EMBL/GenBank/DDBJ databases">
        <authorList>
            <person name="Cejkova D."/>
            <person name="Kubasova T."/>
            <person name="Jahodarova E."/>
            <person name="Rychlik I."/>
        </authorList>
    </citation>
    <scope>NUCLEOTIDE SEQUENCE</scope>
    <source>
        <strain evidence="1">An420c</strain>
    </source>
</reference>
<protein>
    <submittedName>
        <fullName evidence="1">TIGR04086 family membrane protein</fullName>
    </submittedName>
</protein>
<dbReference type="Pfam" id="PF12670">
    <property type="entry name" value="DUF3792"/>
    <property type="match status" value="1"/>
</dbReference>
<comment type="caution">
    <text evidence="1">The sequence shown here is derived from an EMBL/GenBank/DDBJ whole genome shotgun (WGS) entry which is preliminary data.</text>
</comment>
<sequence>MEKRIRRDTKILWILKGLLTAYVVTGILLLLLAMALYRLELNEKSVSAAVTAIYVLSTLAGGIVIGKLAKVRRFLWGLLLGGGYFLLLVLITLGVYHTLSGDVIHLAAACILCMGGGMAGAMIS</sequence>
<keyword evidence="2" id="KW-1185">Reference proteome</keyword>
<accession>A0A939BH42</accession>
<gene>
    <name evidence="1" type="ORF">H6A13_00185</name>
</gene>
<dbReference type="RefSeq" id="WP_204907601.1">
    <property type="nucleotide sequence ID" value="NZ_JACJLV010000001.1"/>
</dbReference>
<evidence type="ECO:0000313" key="2">
    <source>
        <dbReference type="Proteomes" id="UP000713880"/>
    </source>
</evidence>
<dbReference type="AlphaFoldDB" id="A0A939BH42"/>
<dbReference type="InterPro" id="IPR023804">
    <property type="entry name" value="DUF3792_TM"/>
</dbReference>